<keyword evidence="7" id="KW-1185">Reference proteome</keyword>
<gene>
    <name evidence="6" type="ORF">F1654_05105</name>
</gene>
<keyword evidence="4" id="KW-0865">Zymogen</keyword>
<dbReference type="InterPro" id="IPR043146">
    <property type="entry name" value="Penicillin_amidase_N_B-knob"/>
</dbReference>
<dbReference type="Gene3D" id="3.60.20.10">
    <property type="entry name" value="Glutamine Phosphoribosylpyrophosphate, subunit 1, domain 1"/>
    <property type="match status" value="1"/>
</dbReference>
<dbReference type="PROSITE" id="PS51257">
    <property type="entry name" value="PROKAR_LIPOPROTEIN"/>
    <property type="match status" value="1"/>
</dbReference>
<dbReference type="Gene3D" id="1.10.439.10">
    <property type="entry name" value="Penicillin Amidohydrolase, domain 1"/>
    <property type="match status" value="1"/>
</dbReference>
<dbReference type="EMBL" id="VWOJ01000001">
    <property type="protein sequence ID" value="KAA5805358.1"/>
    <property type="molecule type" value="Genomic_DNA"/>
</dbReference>
<dbReference type="GO" id="GO:0017000">
    <property type="term" value="P:antibiotic biosynthetic process"/>
    <property type="evidence" value="ECO:0007669"/>
    <property type="project" value="InterPro"/>
</dbReference>
<feature type="signal peptide" evidence="5">
    <location>
        <begin position="1"/>
        <end position="19"/>
    </location>
</feature>
<comment type="caution">
    <text evidence="6">The sequence shown here is derived from an EMBL/GenBank/DDBJ whole genome shotgun (WGS) entry which is preliminary data.</text>
</comment>
<dbReference type="PANTHER" id="PTHR34218:SF3">
    <property type="entry name" value="ACYL-HOMOSERINE LACTONE ACYLASE PVDQ"/>
    <property type="match status" value="1"/>
</dbReference>
<dbReference type="Proteomes" id="UP000325122">
    <property type="component" value="Unassembled WGS sequence"/>
</dbReference>
<proteinExistence type="inferred from homology"/>
<dbReference type="InterPro" id="IPR043147">
    <property type="entry name" value="Penicillin_amidase_A-knob"/>
</dbReference>
<accession>A0A5M6ZQ27</accession>
<evidence type="ECO:0000256" key="1">
    <source>
        <dbReference type="ARBA" id="ARBA00006586"/>
    </source>
</evidence>
<dbReference type="Pfam" id="PF01804">
    <property type="entry name" value="Penicil_amidase"/>
    <property type="match status" value="1"/>
</dbReference>
<keyword evidence="3" id="KW-0378">Hydrolase</keyword>
<sequence length="757" mass="81652">MRLKALAACAALMAVAACGDEPATEYEAEILRSAYGVPHIIASDHGGLGFGLGFAAAQDNICEIAERTITVRGQRAAYLGPGPQNANIASDLFHRGAAGEAVVEAYLNGPAGDVDTPSAEARAFVAGMAAGVNRYLADTGIDAISDPRCRGADWVRALSESDIWLSALIAPFGNPIAAIANAAPPSEPDSVTEARLDPDLNDVTMGSNAYGLGREATRSGRGAVLGNPHYPWNGALRFYRSHLIIPGELNVAGAGLITSPFPGIGHTGHIAWSHTVSTARRFGYFELTLDREDPTRYLVDGEYRDMTRQDVTLDVMGDDGVSSQITRTLYSTEFGPLAVSDQMPWSDERAYAWAAPSEGLRVIDQYFAIWAARDVGELHEALGRYQATGFNTIAADSAGLAYHGDMGMVPHVTEDLIAECAVSQMARGAWASMRIAVLDASRPQCRWGSDGDSTRPGVFGPSSAPHIFRQDWVAQSNDSHWLSQPAAPMTGFSPIYGDETGARSLRTRLAIDMIEQRLAGSDGLGEPGFDLETLTAAMYSNRHHGGELVRDDLAALCRNEGGDDLQPVCDALEGWDLRVDRDSRGVLLFNLFIEAGGLKWIEAFDPADPVRTPHTLDVTDPAVLEALRTAAARLEALEIAPDARLGDVQAEMRGEERIEIHGANRGTGVFNMIVPEPPRAGEGSRRIIHGSSWIMAVEFTDEGPRSRGILTYSQSTNRASPHYGDQTRLYSDKGWDELYFEEEAARANAVSRVRIRQ</sequence>
<comment type="similarity">
    <text evidence="1">Belongs to the peptidase S45 family.</text>
</comment>
<dbReference type="GO" id="GO:0016811">
    <property type="term" value="F:hydrolase activity, acting on carbon-nitrogen (but not peptide) bonds, in linear amides"/>
    <property type="evidence" value="ECO:0007669"/>
    <property type="project" value="InterPro"/>
</dbReference>
<reference evidence="6 7" key="1">
    <citation type="submission" date="2019-09" db="EMBL/GenBank/DDBJ databases">
        <authorList>
            <person name="Kevbrin V."/>
            <person name="Grouzdev D.S."/>
        </authorList>
    </citation>
    <scope>NUCLEOTIDE SEQUENCE [LARGE SCALE GENOMIC DNA]</scope>
    <source>
        <strain evidence="6 7">G-192</strain>
    </source>
</reference>
<evidence type="ECO:0000256" key="2">
    <source>
        <dbReference type="ARBA" id="ARBA00022729"/>
    </source>
</evidence>
<evidence type="ECO:0000313" key="7">
    <source>
        <dbReference type="Proteomes" id="UP000325122"/>
    </source>
</evidence>
<dbReference type="InterPro" id="IPR023343">
    <property type="entry name" value="Penicillin_amidase_dom1"/>
</dbReference>
<feature type="chain" id="PRO_5024326889" evidence="5">
    <location>
        <begin position="20"/>
        <end position="757"/>
    </location>
</feature>
<dbReference type="RefSeq" id="WP_150022390.1">
    <property type="nucleotide sequence ID" value="NZ_VWOJ01000001.1"/>
</dbReference>
<dbReference type="PANTHER" id="PTHR34218">
    <property type="entry name" value="PEPTIDASE S45 PENICILLIN AMIDASE"/>
    <property type="match status" value="1"/>
</dbReference>
<evidence type="ECO:0000256" key="5">
    <source>
        <dbReference type="SAM" id="SignalP"/>
    </source>
</evidence>
<keyword evidence="2 5" id="KW-0732">Signal</keyword>
<dbReference type="SUPFAM" id="SSF56235">
    <property type="entry name" value="N-terminal nucleophile aminohydrolases (Ntn hydrolases)"/>
    <property type="match status" value="1"/>
</dbReference>
<dbReference type="Gene3D" id="1.10.1400.10">
    <property type="match status" value="1"/>
</dbReference>
<protein>
    <submittedName>
        <fullName evidence="6">Acylase</fullName>
    </submittedName>
</protein>
<organism evidence="6 7">
    <name type="scientific">Alkalicaulis satelles</name>
    <dbReference type="NCBI Taxonomy" id="2609175"/>
    <lineage>
        <taxon>Bacteria</taxon>
        <taxon>Pseudomonadati</taxon>
        <taxon>Pseudomonadota</taxon>
        <taxon>Alphaproteobacteria</taxon>
        <taxon>Maricaulales</taxon>
        <taxon>Maricaulaceae</taxon>
        <taxon>Alkalicaulis</taxon>
    </lineage>
</organism>
<dbReference type="InterPro" id="IPR029055">
    <property type="entry name" value="Ntn_hydrolases_N"/>
</dbReference>
<dbReference type="InterPro" id="IPR002692">
    <property type="entry name" value="S45"/>
</dbReference>
<name>A0A5M6ZQ27_9PROT</name>
<dbReference type="Gene3D" id="2.30.120.10">
    <property type="match status" value="1"/>
</dbReference>
<evidence type="ECO:0000256" key="4">
    <source>
        <dbReference type="ARBA" id="ARBA00023145"/>
    </source>
</evidence>
<evidence type="ECO:0000256" key="3">
    <source>
        <dbReference type="ARBA" id="ARBA00022801"/>
    </source>
</evidence>
<evidence type="ECO:0000313" key="6">
    <source>
        <dbReference type="EMBL" id="KAA5805358.1"/>
    </source>
</evidence>
<dbReference type="AlphaFoldDB" id="A0A5M6ZQ27"/>